<organism evidence="2 3">
    <name type="scientific">Candidatus Woesebacteria bacterium RIFCSPHIGHO2_01_FULL_41_10</name>
    <dbReference type="NCBI Taxonomy" id="1802500"/>
    <lineage>
        <taxon>Bacteria</taxon>
        <taxon>Candidatus Woeseibacteriota</taxon>
    </lineage>
</organism>
<reference evidence="2 3" key="1">
    <citation type="journal article" date="2016" name="Nat. Commun.">
        <title>Thousands of microbial genomes shed light on interconnected biogeochemical processes in an aquifer system.</title>
        <authorList>
            <person name="Anantharaman K."/>
            <person name="Brown C.T."/>
            <person name="Hug L.A."/>
            <person name="Sharon I."/>
            <person name="Castelle C.J."/>
            <person name="Probst A.J."/>
            <person name="Thomas B.C."/>
            <person name="Singh A."/>
            <person name="Wilkins M.J."/>
            <person name="Karaoz U."/>
            <person name="Brodie E.L."/>
            <person name="Williams K.H."/>
            <person name="Hubbard S.S."/>
            <person name="Banfield J.F."/>
        </authorList>
    </citation>
    <scope>NUCLEOTIDE SEQUENCE [LARGE SCALE GENOMIC DNA]</scope>
</reference>
<evidence type="ECO:0000256" key="1">
    <source>
        <dbReference type="SAM" id="Phobius"/>
    </source>
</evidence>
<dbReference type="EMBL" id="MGGM01000016">
    <property type="protein sequence ID" value="OGM29186.1"/>
    <property type="molecule type" value="Genomic_DNA"/>
</dbReference>
<keyword evidence="1" id="KW-0472">Membrane</keyword>
<dbReference type="Proteomes" id="UP000177263">
    <property type="component" value="Unassembled WGS sequence"/>
</dbReference>
<gene>
    <name evidence="2" type="ORF">A2801_02350</name>
</gene>
<keyword evidence="1" id="KW-1133">Transmembrane helix</keyword>
<feature type="transmembrane region" description="Helical" evidence="1">
    <location>
        <begin position="44"/>
        <end position="66"/>
    </location>
</feature>
<comment type="caution">
    <text evidence="2">The sequence shown here is derived from an EMBL/GenBank/DDBJ whole genome shotgun (WGS) entry which is preliminary data.</text>
</comment>
<dbReference type="STRING" id="1802500.A2801_02350"/>
<accession>A0A1F7YPC1</accession>
<protein>
    <submittedName>
        <fullName evidence="2">Uncharacterized protein</fullName>
    </submittedName>
</protein>
<evidence type="ECO:0000313" key="3">
    <source>
        <dbReference type="Proteomes" id="UP000177263"/>
    </source>
</evidence>
<dbReference type="AlphaFoldDB" id="A0A1F7YPC1"/>
<evidence type="ECO:0000313" key="2">
    <source>
        <dbReference type="EMBL" id="OGM29186.1"/>
    </source>
</evidence>
<sequence length="466" mass="51023">MDNTPSDPAIETIGTVVANPEVEQQVTVAPVTTPPPRPKRIPRIAVFILPLIAFVVLAAAGGILAYEKFFMTPERVLGQMVQNITKVDSYHFELNVTAAASPSEDFDLMDLFTASGFTLEIEGDTNLSDPDSPKGRADISASYAGISMGPLNTITTGTDVYVRLAQIPFFLSELGSNDIDKIENKWILLNPEGIQEYFDVSVAKDAVPQTVSTTSEFFELFSKHPNLVTLTQEEGATLHDQDMYIYSFEVNKDELVKVLVDSGILDQYEQSGVDKSEIEKMLQEMMDDISIGESKLWIGKRDLLPHRIAISLVLEGSLNSTIGIGLDLSQYNTTATIEPPDDYLMFDQAIELLGFDQQARDSQRRSDLYAITNAIYQYAAEHNGNLPGETSFPIVETCIGSSSECFDLANAGEDTIVPTYIAQIPIDPTVGTKENTGYMISMDENGRVVATAPSSEAVESPITVTR</sequence>
<dbReference type="Gene3D" id="2.50.20.20">
    <property type="match status" value="1"/>
</dbReference>
<name>A0A1F7YPC1_9BACT</name>
<proteinExistence type="predicted"/>
<keyword evidence="1" id="KW-0812">Transmembrane</keyword>